<evidence type="ECO:0000313" key="2">
    <source>
        <dbReference type="EMBL" id="OMJ93348.1"/>
    </source>
</evidence>
<feature type="coiled-coil region" evidence="1">
    <location>
        <begin position="122"/>
        <end position="153"/>
    </location>
</feature>
<protein>
    <submittedName>
        <fullName evidence="2">Uncharacterized protein</fullName>
    </submittedName>
</protein>
<reference evidence="2 3" key="1">
    <citation type="submission" date="2016-11" db="EMBL/GenBank/DDBJ databases">
        <title>The macronuclear genome of Stentor coeruleus: a giant cell with tiny introns.</title>
        <authorList>
            <person name="Slabodnick M."/>
            <person name="Ruby J.G."/>
            <person name="Reiff S.B."/>
            <person name="Swart E.C."/>
            <person name="Gosai S."/>
            <person name="Prabakaran S."/>
            <person name="Witkowska E."/>
            <person name="Larue G.E."/>
            <person name="Fisher S."/>
            <person name="Freeman R.M."/>
            <person name="Gunawardena J."/>
            <person name="Chu W."/>
            <person name="Stover N.A."/>
            <person name="Gregory B.D."/>
            <person name="Nowacki M."/>
            <person name="Derisi J."/>
            <person name="Roy S.W."/>
            <person name="Marshall W.F."/>
            <person name="Sood P."/>
        </authorList>
    </citation>
    <scope>NUCLEOTIDE SEQUENCE [LARGE SCALE GENOMIC DNA]</scope>
    <source>
        <strain evidence="2">WM001</strain>
    </source>
</reference>
<dbReference type="EMBL" id="MPUH01000044">
    <property type="protein sequence ID" value="OMJ93348.1"/>
    <property type="molecule type" value="Genomic_DNA"/>
</dbReference>
<keyword evidence="3" id="KW-1185">Reference proteome</keyword>
<accession>A0A1R2CWF1</accession>
<comment type="caution">
    <text evidence="2">The sequence shown here is derived from an EMBL/GenBank/DDBJ whole genome shotgun (WGS) entry which is preliminary data.</text>
</comment>
<organism evidence="2 3">
    <name type="scientific">Stentor coeruleus</name>
    <dbReference type="NCBI Taxonomy" id="5963"/>
    <lineage>
        <taxon>Eukaryota</taxon>
        <taxon>Sar</taxon>
        <taxon>Alveolata</taxon>
        <taxon>Ciliophora</taxon>
        <taxon>Postciliodesmatophora</taxon>
        <taxon>Heterotrichea</taxon>
        <taxon>Heterotrichida</taxon>
        <taxon>Stentoridae</taxon>
        <taxon>Stentor</taxon>
    </lineage>
</organism>
<keyword evidence="1" id="KW-0175">Coiled coil</keyword>
<dbReference type="Proteomes" id="UP000187209">
    <property type="component" value="Unassembled WGS sequence"/>
</dbReference>
<sequence length="188" mass="21442">METTNENVSFKEESSSGSGLILKLNNEDLALSIPELQELPNISKTEESSITPSYEEIQKIIRANQTITQQVRLKFSMFLIKSSNLLRQSNNKAFQSLKKSIPNVVKNPSSNFVPSIEYLSYIKSQQENLLQLLEQLNTLQQEINEEKTMLTRNHMEILKKSLPLAIMECSIEGSHIKKEDNVCCCKTF</sequence>
<evidence type="ECO:0000313" key="3">
    <source>
        <dbReference type="Proteomes" id="UP000187209"/>
    </source>
</evidence>
<gene>
    <name evidence="2" type="ORF">SteCoe_3702</name>
</gene>
<proteinExistence type="predicted"/>
<evidence type="ECO:0000256" key="1">
    <source>
        <dbReference type="SAM" id="Coils"/>
    </source>
</evidence>
<name>A0A1R2CWF1_9CILI</name>
<dbReference type="AlphaFoldDB" id="A0A1R2CWF1"/>